<dbReference type="NCBIfam" id="TIGR04529">
    <property type="entry name" value="MTB_hemophore"/>
    <property type="match status" value="1"/>
</dbReference>
<gene>
    <name evidence="3" type="ORF">NCTC10821_03737</name>
</gene>
<dbReference type="EMBL" id="UGQT01000001">
    <property type="protein sequence ID" value="STZ60199.1"/>
    <property type="molecule type" value="Genomic_DNA"/>
</dbReference>
<dbReference type="Gene3D" id="1.20.20.20">
    <property type="entry name" value="Haemophore, haem-binding domain"/>
    <property type="match status" value="1"/>
</dbReference>
<protein>
    <submittedName>
        <fullName evidence="3">Exported protein</fullName>
    </submittedName>
</protein>
<proteinExistence type="predicted"/>
<evidence type="ECO:0000256" key="1">
    <source>
        <dbReference type="SAM" id="SignalP"/>
    </source>
</evidence>
<dbReference type="InterPro" id="IPR038378">
    <property type="entry name" value="MHB_sf"/>
</dbReference>
<sequence length="164" mass="16053">MAVKISVITAVLAGAGTAAATLLAAPSAVAAPNPCAASQIARTVGSVGTNTGIYLEAHPETNEVLTMLAAQPAGPNSIAALKLYFERDPQAAEDLEAIQQPLTSLTAKCKLPISLPQVLGLMQAAQQGGAQSGLPAGLPDAANAVIGGAPAAAALPVGTGNGLR</sequence>
<dbReference type="Pfam" id="PF16525">
    <property type="entry name" value="MHB"/>
    <property type="match status" value="1"/>
</dbReference>
<evidence type="ECO:0000259" key="2">
    <source>
        <dbReference type="Pfam" id="PF16525"/>
    </source>
</evidence>
<dbReference type="InterPro" id="IPR032407">
    <property type="entry name" value="MHB"/>
</dbReference>
<dbReference type="AlphaFoldDB" id="A0A378THH0"/>
<evidence type="ECO:0000313" key="3">
    <source>
        <dbReference type="EMBL" id="STZ60199.1"/>
    </source>
</evidence>
<dbReference type="RefSeq" id="WP_115279449.1">
    <property type="nucleotide sequence ID" value="NZ_AP022600.1"/>
</dbReference>
<dbReference type="OrthoDB" id="4753125at2"/>
<reference evidence="3 4" key="1">
    <citation type="submission" date="2018-06" db="EMBL/GenBank/DDBJ databases">
        <authorList>
            <consortium name="Pathogen Informatics"/>
            <person name="Doyle S."/>
        </authorList>
    </citation>
    <scope>NUCLEOTIDE SEQUENCE [LARGE SCALE GENOMIC DNA]</scope>
    <source>
        <strain evidence="3 4">NCTC10821</strain>
    </source>
</reference>
<organism evidence="3 4">
    <name type="scientific">Mycolicibacterium tokaiense</name>
    <dbReference type="NCBI Taxonomy" id="39695"/>
    <lineage>
        <taxon>Bacteria</taxon>
        <taxon>Bacillati</taxon>
        <taxon>Actinomycetota</taxon>
        <taxon>Actinomycetes</taxon>
        <taxon>Mycobacteriales</taxon>
        <taxon>Mycobacteriaceae</taxon>
        <taxon>Mycolicibacterium</taxon>
    </lineage>
</organism>
<dbReference type="InterPro" id="IPR030937">
    <property type="entry name" value="Hemophore_Rv0203"/>
</dbReference>
<accession>A0A378THH0</accession>
<name>A0A378THH0_9MYCO</name>
<dbReference type="GO" id="GO:0020037">
    <property type="term" value="F:heme binding"/>
    <property type="evidence" value="ECO:0007669"/>
    <property type="project" value="InterPro"/>
</dbReference>
<dbReference type="GO" id="GO:0015886">
    <property type="term" value="P:heme transport"/>
    <property type="evidence" value="ECO:0007669"/>
    <property type="project" value="InterPro"/>
</dbReference>
<dbReference type="NCBIfam" id="TIGR04530">
    <property type="entry name" value="hemophoreRv0203"/>
    <property type="match status" value="1"/>
</dbReference>
<keyword evidence="4" id="KW-1185">Reference proteome</keyword>
<feature type="domain" description="Haemophore haem-binding" evidence="2">
    <location>
        <begin position="34"/>
        <end position="110"/>
    </location>
</feature>
<feature type="signal peptide" evidence="1">
    <location>
        <begin position="1"/>
        <end position="30"/>
    </location>
</feature>
<feature type="chain" id="PRO_5016929510" evidence="1">
    <location>
        <begin position="31"/>
        <end position="164"/>
    </location>
</feature>
<dbReference type="Proteomes" id="UP000254978">
    <property type="component" value="Unassembled WGS sequence"/>
</dbReference>
<evidence type="ECO:0000313" key="4">
    <source>
        <dbReference type="Proteomes" id="UP000254978"/>
    </source>
</evidence>
<keyword evidence="1" id="KW-0732">Signal</keyword>